<dbReference type="GO" id="GO:0051707">
    <property type="term" value="P:response to other organism"/>
    <property type="evidence" value="ECO:0007669"/>
    <property type="project" value="UniProtKB-ARBA"/>
</dbReference>
<dbReference type="Gene3D" id="1.10.510.10">
    <property type="entry name" value="Transferase(Phosphotransferase) domain 1"/>
    <property type="match status" value="2"/>
</dbReference>
<dbReference type="AlphaFoldDB" id="A0A498IZZ1"/>
<dbReference type="EMBL" id="RDQH01000336">
    <property type="protein sequence ID" value="RXH87827.1"/>
    <property type="molecule type" value="Genomic_DNA"/>
</dbReference>
<evidence type="ECO:0000313" key="5">
    <source>
        <dbReference type="EMBL" id="RXH87827.1"/>
    </source>
</evidence>
<proteinExistence type="predicted"/>
<evidence type="ECO:0000313" key="6">
    <source>
        <dbReference type="Proteomes" id="UP000290289"/>
    </source>
</evidence>
<comment type="caution">
    <text evidence="5">The sequence shown here is derived from an EMBL/GenBank/DDBJ whole genome shotgun (WGS) entry which is preliminary data.</text>
</comment>
<keyword evidence="6" id="KW-1185">Reference proteome</keyword>
<name>A0A498IZZ1_MALDO</name>
<dbReference type="InterPro" id="IPR017441">
    <property type="entry name" value="Protein_kinase_ATP_BS"/>
</dbReference>
<dbReference type="PROSITE" id="PS00107">
    <property type="entry name" value="PROTEIN_KINASE_ATP"/>
    <property type="match status" value="1"/>
</dbReference>
<dbReference type="SUPFAM" id="SSF56112">
    <property type="entry name" value="Protein kinase-like (PK-like)"/>
    <property type="match status" value="1"/>
</dbReference>
<dbReference type="InterPro" id="IPR000719">
    <property type="entry name" value="Prot_kinase_dom"/>
</dbReference>
<sequence>MRLGQGGFGIVYRGSLHDKDHANTNTSAETAVKKFSRDNIKGKDDFMAELTIIHRLHHKQLVRLVVHCDLKASSTLLDKDFNARLGVWPCPSLGSREELIWSRAPWAYVAPECFHTGKVLQSEVFSFGAVVLEIVCGRSPGIKIVHEHQQYSLVDWVWMLHSEGRIKEAVDERLKNDLRGIKYRRVCQIISGTGTMPAPSVPPFKPAFTWPSMATATAALRSRLHFLTSFFLALPCLPKLQ</sequence>
<feature type="binding site" evidence="3">
    <location>
        <position position="34"/>
    </location>
    <ligand>
        <name>ATP</name>
        <dbReference type="ChEBI" id="CHEBI:30616"/>
    </ligand>
</feature>
<reference evidence="5 6" key="1">
    <citation type="submission" date="2018-10" db="EMBL/GenBank/DDBJ databases">
        <title>A high-quality apple genome assembly.</title>
        <authorList>
            <person name="Hu J."/>
        </authorList>
    </citation>
    <scope>NUCLEOTIDE SEQUENCE [LARGE SCALE GENOMIC DNA]</scope>
    <source>
        <strain evidence="6">cv. HFTH1</strain>
        <tissue evidence="5">Young leaf</tissue>
    </source>
</reference>
<dbReference type="InterPro" id="IPR011009">
    <property type="entry name" value="Kinase-like_dom_sf"/>
</dbReference>
<dbReference type="GO" id="GO:0004672">
    <property type="term" value="F:protein kinase activity"/>
    <property type="evidence" value="ECO:0007669"/>
    <property type="project" value="InterPro"/>
</dbReference>
<dbReference type="InterPro" id="IPR050528">
    <property type="entry name" value="L-type_Lectin-RKs"/>
</dbReference>
<protein>
    <recommendedName>
        <fullName evidence="4">Protein kinase domain-containing protein</fullName>
    </recommendedName>
</protein>
<dbReference type="InterPro" id="IPR001245">
    <property type="entry name" value="Ser-Thr/Tyr_kinase_cat_dom"/>
</dbReference>
<dbReference type="Pfam" id="PF07714">
    <property type="entry name" value="PK_Tyr_Ser-Thr"/>
    <property type="match status" value="1"/>
</dbReference>
<dbReference type="PANTHER" id="PTHR27007">
    <property type="match status" value="1"/>
</dbReference>
<evidence type="ECO:0000256" key="1">
    <source>
        <dbReference type="ARBA" id="ARBA00022741"/>
    </source>
</evidence>
<gene>
    <name evidence="5" type="ORF">DVH24_034727</name>
</gene>
<feature type="domain" description="Protein kinase" evidence="4">
    <location>
        <begin position="1"/>
        <end position="241"/>
    </location>
</feature>
<dbReference type="Proteomes" id="UP000290289">
    <property type="component" value="Chromosome 10"/>
</dbReference>
<evidence type="ECO:0000256" key="2">
    <source>
        <dbReference type="ARBA" id="ARBA00022840"/>
    </source>
</evidence>
<dbReference type="GO" id="GO:0005524">
    <property type="term" value="F:ATP binding"/>
    <property type="evidence" value="ECO:0007669"/>
    <property type="project" value="UniProtKB-UniRule"/>
</dbReference>
<dbReference type="PROSITE" id="PS50011">
    <property type="entry name" value="PROTEIN_KINASE_DOM"/>
    <property type="match status" value="1"/>
</dbReference>
<keyword evidence="1 3" id="KW-0547">Nucleotide-binding</keyword>
<organism evidence="5 6">
    <name type="scientific">Malus domestica</name>
    <name type="common">Apple</name>
    <name type="synonym">Pyrus malus</name>
    <dbReference type="NCBI Taxonomy" id="3750"/>
    <lineage>
        <taxon>Eukaryota</taxon>
        <taxon>Viridiplantae</taxon>
        <taxon>Streptophyta</taxon>
        <taxon>Embryophyta</taxon>
        <taxon>Tracheophyta</taxon>
        <taxon>Spermatophyta</taxon>
        <taxon>Magnoliopsida</taxon>
        <taxon>eudicotyledons</taxon>
        <taxon>Gunneridae</taxon>
        <taxon>Pentapetalae</taxon>
        <taxon>rosids</taxon>
        <taxon>fabids</taxon>
        <taxon>Rosales</taxon>
        <taxon>Rosaceae</taxon>
        <taxon>Amygdaloideae</taxon>
        <taxon>Maleae</taxon>
        <taxon>Malus</taxon>
    </lineage>
</organism>
<evidence type="ECO:0000259" key="4">
    <source>
        <dbReference type="PROSITE" id="PS50011"/>
    </source>
</evidence>
<accession>A0A498IZZ1</accession>
<keyword evidence="2 3" id="KW-0067">ATP-binding</keyword>
<evidence type="ECO:0000256" key="3">
    <source>
        <dbReference type="PROSITE-ProRule" id="PRU10141"/>
    </source>
</evidence>